<accession>A0A060TAW3</accession>
<reference evidence="1" key="2">
    <citation type="submission" date="2014-06" db="EMBL/GenBank/DDBJ databases">
        <title>The complete genome of Blastobotrys (Arxula) adeninivorans LS3 - a yeast of biotechnological interest.</title>
        <authorList>
            <person name="Kunze G."/>
            <person name="Gaillardin C."/>
            <person name="Czernicka M."/>
            <person name="Durrens P."/>
            <person name="Martin T."/>
            <person name="Boer E."/>
            <person name="Gabaldon T."/>
            <person name="Cruz J."/>
            <person name="Talla E."/>
            <person name="Marck C."/>
            <person name="Goffeau A."/>
            <person name="Barbe V."/>
            <person name="Baret P."/>
            <person name="Baronian K."/>
            <person name="Beier S."/>
            <person name="Bleykasten C."/>
            <person name="Bode R."/>
            <person name="Casaregola S."/>
            <person name="Despons L."/>
            <person name="Fairhead C."/>
            <person name="Giersberg M."/>
            <person name="Gierski P."/>
            <person name="Hahnel U."/>
            <person name="Hartmann A."/>
            <person name="Jankowska D."/>
            <person name="Jubin C."/>
            <person name="Jung P."/>
            <person name="Lafontaine I."/>
            <person name="Leh-Louis V."/>
            <person name="Lemaire M."/>
            <person name="Marcet-Houben M."/>
            <person name="Mascher M."/>
            <person name="Morel G."/>
            <person name="Richard G.-F."/>
            <person name="Riechen J."/>
            <person name="Sacerdot C."/>
            <person name="Sarkar A."/>
            <person name="Savel G."/>
            <person name="Schacherer J."/>
            <person name="Sherman D."/>
            <person name="Straub M.-L."/>
            <person name="Stein N."/>
            <person name="Thierry A."/>
            <person name="Trautwein-Schult A."/>
            <person name="Westhof E."/>
            <person name="Worch S."/>
            <person name="Dujon B."/>
            <person name="Souciet J.-L."/>
            <person name="Wincker P."/>
            <person name="Scholz U."/>
            <person name="Neuveglise N."/>
        </authorList>
    </citation>
    <scope>NUCLEOTIDE SEQUENCE</scope>
    <source>
        <strain evidence="1">LS3</strain>
    </source>
</reference>
<reference evidence="1" key="1">
    <citation type="submission" date="2014-02" db="EMBL/GenBank/DDBJ databases">
        <authorList>
            <person name="Genoscope - CEA"/>
        </authorList>
    </citation>
    <scope>NUCLEOTIDE SEQUENCE</scope>
    <source>
        <strain evidence="1">LS3</strain>
    </source>
</reference>
<proteinExistence type="predicted"/>
<dbReference type="EMBL" id="HG937692">
    <property type="protein sequence ID" value="CDP36037.1"/>
    <property type="molecule type" value="Genomic_DNA"/>
</dbReference>
<name>A0A060TAW3_BLAAD</name>
<sequence length="365" mass="41308">MSIVLPIPGELAEKVNGLVNETVPLEQLYQDFCASNRGLTSSLQSKPVLKFNLATLYYLIVRERRGDPRVCALCEFFLYRTFVTREEESQQCLEAYPFLYHALGQYNHPRAYRLVKLVLLYILEGRGREVGGQSLATLEAEASLPGADIKGLSDNTLSGLLQALHKHGIDEVEAELLVNGQRVQEENSDSSCRRELAEMYQKAVEGTQDDENSTGTKRILQIIDGMETIDDQLVTSVNIEGINWVTKAAYEAILRERPEAWPILSERGLASIPATNEGTDYVHRMIAGGDLDKDQVRELVYAFCTHHLVQGEHKVTDQQVRLLAIFVLSLHDRGLLKPESEFRYLYSLFMTWMHLPEAKRAYLTC</sequence>
<gene>
    <name evidence="1" type="ORF">GNLVRS02_ARAD1B03872g</name>
</gene>
<evidence type="ECO:0000313" key="1">
    <source>
        <dbReference type="EMBL" id="CDP36037.1"/>
    </source>
</evidence>
<dbReference type="AlphaFoldDB" id="A0A060TAW3"/>
<protein>
    <submittedName>
        <fullName evidence="1">ARAD1B03872p</fullName>
    </submittedName>
</protein>
<organism evidence="1">
    <name type="scientific">Blastobotrys adeninivorans</name>
    <name type="common">Yeast</name>
    <name type="synonym">Arxula adeninivorans</name>
    <dbReference type="NCBI Taxonomy" id="409370"/>
    <lineage>
        <taxon>Eukaryota</taxon>
        <taxon>Fungi</taxon>
        <taxon>Dikarya</taxon>
        <taxon>Ascomycota</taxon>
        <taxon>Saccharomycotina</taxon>
        <taxon>Dipodascomycetes</taxon>
        <taxon>Dipodascales</taxon>
        <taxon>Trichomonascaceae</taxon>
        <taxon>Blastobotrys</taxon>
    </lineage>
</organism>